<evidence type="ECO:0000256" key="5">
    <source>
        <dbReference type="ARBA" id="ARBA00022692"/>
    </source>
</evidence>
<dbReference type="PANTHER" id="PTHR43568">
    <property type="entry name" value="P PROTEIN"/>
    <property type="match status" value="1"/>
</dbReference>
<dbReference type="EMBL" id="UINC01012596">
    <property type="protein sequence ID" value="SVA54919.1"/>
    <property type="molecule type" value="Genomic_DNA"/>
</dbReference>
<evidence type="ECO:0000313" key="10">
    <source>
        <dbReference type="EMBL" id="SVA54919.1"/>
    </source>
</evidence>
<dbReference type="AlphaFoldDB" id="A0A381WQX4"/>
<dbReference type="PANTHER" id="PTHR43568:SF1">
    <property type="entry name" value="P PROTEIN"/>
    <property type="match status" value="1"/>
</dbReference>
<feature type="transmembrane region" description="Helical" evidence="8">
    <location>
        <begin position="87"/>
        <end position="104"/>
    </location>
</feature>
<keyword evidence="5 8" id="KW-0812">Transmembrane</keyword>
<keyword evidence="4" id="KW-1003">Cell membrane</keyword>
<feature type="transmembrane region" description="Helical" evidence="8">
    <location>
        <begin position="415"/>
        <end position="444"/>
    </location>
</feature>
<dbReference type="PRINTS" id="PR00758">
    <property type="entry name" value="ARSENICPUMP"/>
</dbReference>
<protein>
    <recommendedName>
        <fullName evidence="9">Citrate transporter-like domain-containing protein</fullName>
    </recommendedName>
</protein>
<feature type="transmembrane region" description="Helical" evidence="8">
    <location>
        <begin position="139"/>
        <end position="167"/>
    </location>
</feature>
<feature type="transmembrane region" description="Helical" evidence="8">
    <location>
        <begin position="179"/>
        <end position="199"/>
    </location>
</feature>
<keyword evidence="3" id="KW-0813">Transport</keyword>
<gene>
    <name evidence="10" type="ORF">METZ01_LOCUS107773</name>
</gene>
<dbReference type="GO" id="GO:0005886">
    <property type="term" value="C:plasma membrane"/>
    <property type="evidence" value="ECO:0007669"/>
    <property type="project" value="UniProtKB-SubCell"/>
</dbReference>
<feature type="transmembrane region" description="Helical" evidence="8">
    <location>
        <begin position="205"/>
        <end position="236"/>
    </location>
</feature>
<feature type="transmembrane region" description="Helical" evidence="8">
    <location>
        <begin position="329"/>
        <end position="346"/>
    </location>
</feature>
<feature type="transmembrane region" description="Helical" evidence="8">
    <location>
        <begin position="456"/>
        <end position="477"/>
    </location>
</feature>
<keyword evidence="6 8" id="KW-1133">Transmembrane helix</keyword>
<keyword evidence="7 8" id="KW-0472">Membrane</keyword>
<dbReference type="Pfam" id="PF03600">
    <property type="entry name" value="CitMHS"/>
    <property type="match status" value="1"/>
</dbReference>
<dbReference type="InterPro" id="IPR004680">
    <property type="entry name" value="Cit_transptr-like_dom"/>
</dbReference>
<dbReference type="InterPro" id="IPR051475">
    <property type="entry name" value="Diverse_Ion_Transporter"/>
</dbReference>
<evidence type="ECO:0000256" key="2">
    <source>
        <dbReference type="ARBA" id="ARBA00009843"/>
    </source>
</evidence>
<accession>A0A381WQX4</accession>
<comment type="similarity">
    <text evidence="2">Belongs to the CitM (TC 2.A.11) transporter family.</text>
</comment>
<reference evidence="10" key="1">
    <citation type="submission" date="2018-05" db="EMBL/GenBank/DDBJ databases">
        <authorList>
            <person name="Lanie J.A."/>
            <person name="Ng W.-L."/>
            <person name="Kazmierczak K.M."/>
            <person name="Andrzejewski T.M."/>
            <person name="Davidsen T.M."/>
            <person name="Wayne K.J."/>
            <person name="Tettelin H."/>
            <person name="Glass J.I."/>
            <person name="Rusch D."/>
            <person name="Podicherti R."/>
            <person name="Tsui H.-C.T."/>
            <person name="Winkler M.E."/>
        </authorList>
    </citation>
    <scope>NUCLEOTIDE SEQUENCE</scope>
</reference>
<dbReference type="InterPro" id="IPR000802">
    <property type="entry name" value="Arsenical_pump_ArsB"/>
</dbReference>
<feature type="transmembrane region" description="Helical" evidence="8">
    <location>
        <begin position="25"/>
        <end position="44"/>
    </location>
</feature>
<evidence type="ECO:0000256" key="7">
    <source>
        <dbReference type="ARBA" id="ARBA00023136"/>
    </source>
</evidence>
<proteinExistence type="inferred from homology"/>
<name>A0A381WQX4_9ZZZZ</name>
<dbReference type="GO" id="GO:0015105">
    <property type="term" value="F:arsenite transmembrane transporter activity"/>
    <property type="evidence" value="ECO:0007669"/>
    <property type="project" value="InterPro"/>
</dbReference>
<evidence type="ECO:0000256" key="4">
    <source>
        <dbReference type="ARBA" id="ARBA00022475"/>
    </source>
</evidence>
<comment type="subcellular location">
    <subcellularLocation>
        <location evidence="1">Cell membrane</location>
        <topology evidence="1">Multi-pass membrane protein</topology>
    </subcellularLocation>
</comment>
<evidence type="ECO:0000259" key="9">
    <source>
        <dbReference type="Pfam" id="PF03600"/>
    </source>
</evidence>
<feature type="transmembrane region" description="Helical" evidence="8">
    <location>
        <begin position="56"/>
        <end position="75"/>
    </location>
</feature>
<evidence type="ECO:0000256" key="3">
    <source>
        <dbReference type="ARBA" id="ARBA00022448"/>
    </source>
</evidence>
<feature type="transmembrane region" description="Helical" evidence="8">
    <location>
        <begin position="300"/>
        <end position="317"/>
    </location>
</feature>
<evidence type="ECO:0000256" key="1">
    <source>
        <dbReference type="ARBA" id="ARBA00004651"/>
    </source>
</evidence>
<feature type="transmembrane region" description="Helical" evidence="8">
    <location>
        <begin position="273"/>
        <end position="294"/>
    </location>
</feature>
<evidence type="ECO:0000256" key="6">
    <source>
        <dbReference type="ARBA" id="ARBA00022989"/>
    </source>
</evidence>
<organism evidence="10">
    <name type="scientific">marine metagenome</name>
    <dbReference type="NCBI Taxonomy" id="408172"/>
    <lineage>
        <taxon>unclassified sequences</taxon>
        <taxon>metagenomes</taxon>
        <taxon>ecological metagenomes</taxon>
    </lineage>
</organism>
<sequence>MLVPTYPSLAAPALQGAAQVPAHEVSLAVTLLFAALLVGMILCLAFEEKLHAQKSLIVGLFAVVTLLAGAVLLPLPYGPYLIGEQEIALPVYIPAIDWGVITIILGASLFVDVTSRSGLFTWIAIWLTKTSRGDPRRLLWYYGFMTVAFSAVLNNVTAMIIVGSLSAVSLAKLERSDKLLGFLLVEGLLTNVGGLLTLISSVPNIIVGTAAGISFVAFFIKAAPFVLFVTIATLLLGARIFEIRGLATPEEIEEAARLVEGFDERDGIESRGFFWFGAVMLVLFIVAIATASVTPYVQDLGMGFIALAFAAVMLIRYKHECDEFYRTVDWDLLAFFAALFVVISVMEHAQVLAFIGRGVEALIALGPRAGTSAVLLSSAAFSSVTDNIPLAAMLAKIVADIPVPGGGVHPPGDPLWWAVIFGANLGGNLTPIGSASTLIAVTIMHKHNVSLSFVAFVRKAFPFAALHLALAVGYVLIGT</sequence>
<evidence type="ECO:0000256" key="8">
    <source>
        <dbReference type="SAM" id="Phobius"/>
    </source>
</evidence>
<feature type="domain" description="Citrate transporter-like" evidence="9">
    <location>
        <begin position="63"/>
        <end position="422"/>
    </location>
</feature>